<comment type="caution">
    <text evidence="1">The sequence shown here is derived from an EMBL/GenBank/DDBJ whole genome shotgun (WGS) entry which is preliminary data.</text>
</comment>
<dbReference type="EMBL" id="SRZA01000038">
    <property type="protein sequence ID" value="TGY01646.1"/>
    <property type="molecule type" value="Genomic_DNA"/>
</dbReference>
<keyword evidence="2" id="KW-1185">Reference proteome</keyword>
<sequence length="127" mass="14881">MEKNPYIELAECLLSEEMVEYFEVVMVEKTLETLDVTLEERDNGFEGYKPGQLRPNGFYEESIVRNYPVRGRKMPFHIKRRRWVDVETGKSVSRRWDLVTKGTHFSKESAAFLKDMLGQIPDYGPLS</sequence>
<name>A0A4S2AKR5_9BACE</name>
<proteinExistence type="predicted"/>
<reference evidence="1 2" key="1">
    <citation type="submission" date="2019-04" db="EMBL/GenBank/DDBJ databases">
        <title>Microbes associate with the intestines of laboratory mice.</title>
        <authorList>
            <person name="Navarre W."/>
            <person name="Wong E."/>
            <person name="Huang K."/>
            <person name="Tropini C."/>
            <person name="Ng K."/>
            <person name="Yu B."/>
        </authorList>
    </citation>
    <scope>NUCLEOTIDE SEQUENCE [LARGE SCALE GENOMIC DNA]</scope>
    <source>
        <strain evidence="1 2">NM70_E10</strain>
    </source>
</reference>
<dbReference type="Proteomes" id="UP000305751">
    <property type="component" value="Unassembled WGS sequence"/>
</dbReference>
<evidence type="ECO:0008006" key="3">
    <source>
        <dbReference type="Google" id="ProtNLM"/>
    </source>
</evidence>
<evidence type="ECO:0000313" key="1">
    <source>
        <dbReference type="EMBL" id="TGY01646.1"/>
    </source>
</evidence>
<dbReference type="AlphaFoldDB" id="A0A4S2AKR5"/>
<protein>
    <recommendedName>
        <fullName evidence="3">Transposase family protein</fullName>
    </recommendedName>
</protein>
<dbReference type="GeneID" id="93049568"/>
<dbReference type="RefSeq" id="WP_136014460.1">
    <property type="nucleotide sequence ID" value="NZ_CAJTFZ010000013.1"/>
</dbReference>
<evidence type="ECO:0000313" key="2">
    <source>
        <dbReference type="Proteomes" id="UP000305751"/>
    </source>
</evidence>
<accession>A0A4S2AKR5</accession>
<organism evidence="1 2">
    <name type="scientific">Bacteroides acidifaciens</name>
    <dbReference type="NCBI Taxonomy" id="85831"/>
    <lineage>
        <taxon>Bacteria</taxon>
        <taxon>Pseudomonadati</taxon>
        <taxon>Bacteroidota</taxon>
        <taxon>Bacteroidia</taxon>
        <taxon>Bacteroidales</taxon>
        <taxon>Bacteroidaceae</taxon>
        <taxon>Bacteroides</taxon>
    </lineage>
</organism>
<gene>
    <name evidence="1" type="ORF">E5356_12245</name>
</gene>